<proteinExistence type="predicted"/>
<keyword evidence="3" id="KW-0804">Transcription</keyword>
<keyword evidence="6" id="KW-1185">Reference proteome</keyword>
<dbReference type="Proteomes" id="UP000008793">
    <property type="component" value="Chromosome"/>
</dbReference>
<accession>D8MYA8</accession>
<protein>
    <submittedName>
        <fullName evidence="5">Putative transcriptional regulator</fullName>
    </submittedName>
</protein>
<dbReference type="GeneID" id="90514210"/>
<gene>
    <name evidence="5" type="ordered locus">EbC_42840</name>
</gene>
<dbReference type="AlphaFoldDB" id="D8MYA8"/>
<dbReference type="InterPro" id="IPR036388">
    <property type="entry name" value="WH-like_DNA-bd_sf"/>
</dbReference>
<evidence type="ECO:0000313" key="5">
    <source>
        <dbReference type="EMBL" id="CAX61815.1"/>
    </source>
</evidence>
<dbReference type="PANTHER" id="PTHR33204">
    <property type="entry name" value="TRANSCRIPTIONAL REGULATOR, MARR FAMILY"/>
    <property type="match status" value="1"/>
</dbReference>
<dbReference type="InterPro" id="IPR036390">
    <property type="entry name" value="WH_DNA-bd_sf"/>
</dbReference>
<sequence>MKSDPLYQMSCPIARSLGRIGDSWSMLILRDMFAGLTRFDELQKSSNIAPNILTRRLKDLVEDGLLERVAYCEKPLRYEYHLTQMGRDFRPVILSLLQWGNNWLAPEGRSMQLVERSSGRVVELELTDKQTGRAITATEYASVPGPAADEAVRYRHEYVQQKRAGVAGKFVPPSIYRDPS</sequence>
<dbReference type="RefSeq" id="WP_013204286.1">
    <property type="nucleotide sequence ID" value="NC_014306.1"/>
</dbReference>
<keyword evidence="2" id="KW-0238">DNA-binding</keyword>
<evidence type="ECO:0000259" key="4">
    <source>
        <dbReference type="PROSITE" id="PS51118"/>
    </source>
</evidence>
<dbReference type="GO" id="GO:0003677">
    <property type="term" value="F:DNA binding"/>
    <property type="evidence" value="ECO:0007669"/>
    <property type="project" value="UniProtKB-KW"/>
</dbReference>
<name>D8MYA8_ERWBE</name>
<dbReference type="InterPro" id="IPR002577">
    <property type="entry name" value="HTH_HxlR"/>
</dbReference>
<dbReference type="HOGENOM" id="CLU_111585_0_0_6"/>
<dbReference type="STRING" id="634500.EbC_42840"/>
<dbReference type="Gene3D" id="1.10.10.10">
    <property type="entry name" value="Winged helix-like DNA-binding domain superfamily/Winged helix DNA-binding domain"/>
    <property type="match status" value="1"/>
</dbReference>
<organism evidence="6">
    <name type="scientific">Erwinia billingiae (strain Eb661)</name>
    <dbReference type="NCBI Taxonomy" id="634500"/>
    <lineage>
        <taxon>Bacteria</taxon>
        <taxon>Pseudomonadati</taxon>
        <taxon>Pseudomonadota</taxon>
        <taxon>Gammaproteobacteria</taxon>
        <taxon>Enterobacterales</taxon>
        <taxon>Erwiniaceae</taxon>
        <taxon>Erwinia</taxon>
    </lineage>
</organism>
<evidence type="ECO:0000313" key="6">
    <source>
        <dbReference type="Proteomes" id="UP000008793"/>
    </source>
</evidence>
<dbReference type="PROSITE" id="PS51118">
    <property type="entry name" value="HTH_HXLR"/>
    <property type="match status" value="1"/>
</dbReference>
<dbReference type="PANTHER" id="PTHR33204:SF17">
    <property type="entry name" value="TRANSCRIPTIONAL REGULATORY PROTEIN"/>
    <property type="match status" value="1"/>
</dbReference>
<dbReference type="Pfam" id="PF01638">
    <property type="entry name" value="HxlR"/>
    <property type="match status" value="1"/>
</dbReference>
<keyword evidence="1" id="KW-0805">Transcription regulation</keyword>
<dbReference type="SUPFAM" id="SSF46785">
    <property type="entry name" value="Winged helix' DNA-binding domain"/>
    <property type="match status" value="1"/>
</dbReference>
<evidence type="ECO:0000256" key="2">
    <source>
        <dbReference type="ARBA" id="ARBA00023125"/>
    </source>
</evidence>
<feature type="domain" description="HTH hxlR-type" evidence="4">
    <location>
        <begin position="11"/>
        <end position="108"/>
    </location>
</feature>
<evidence type="ECO:0000256" key="1">
    <source>
        <dbReference type="ARBA" id="ARBA00023015"/>
    </source>
</evidence>
<dbReference type="EMBL" id="FP236843">
    <property type="protein sequence ID" value="CAX61815.1"/>
    <property type="molecule type" value="Genomic_DNA"/>
</dbReference>
<reference evidence="5 6" key="1">
    <citation type="journal article" date="2010" name="BMC Genomics">
        <title>Genome comparison of the epiphytic bacteria Erwinia billingiae and E. tasmaniensis with the pear pathogen E. pyrifoliae.</title>
        <authorList>
            <person name="Kube M."/>
            <person name="Migdoll A.M."/>
            <person name="Gehring I."/>
            <person name="Heitmann K."/>
            <person name="Mayer Y."/>
            <person name="Kuhl H."/>
            <person name="Knaust F."/>
            <person name="Geider K."/>
            <person name="Reinhardt R."/>
        </authorList>
    </citation>
    <scope>NUCLEOTIDE SEQUENCE [LARGE SCALE GENOMIC DNA]</scope>
    <source>
        <strain evidence="5 6">Eb661</strain>
    </source>
</reference>
<dbReference type="eggNOG" id="COG1733">
    <property type="taxonomic scope" value="Bacteria"/>
</dbReference>
<dbReference type="KEGG" id="ebi:EbC_42840"/>
<evidence type="ECO:0000256" key="3">
    <source>
        <dbReference type="ARBA" id="ARBA00023163"/>
    </source>
</evidence>